<dbReference type="EMBL" id="CAJZBQ010000002">
    <property type="protein sequence ID" value="CAG9310562.1"/>
    <property type="molecule type" value="Genomic_DNA"/>
</dbReference>
<name>A0AAU9I8G1_9CILI</name>
<dbReference type="Gene3D" id="3.30.300.90">
    <property type="entry name" value="BolA-like"/>
    <property type="match status" value="1"/>
</dbReference>
<dbReference type="Pfam" id="PF01722">
    <property type="entry name" value="BolA"/>
    <property type="match status" value="1"/>
</dbReference>
<dbReference type="Proteomes" id="UP001162131">
    <property type="component" value="Unassembled WGS sequence"/>
</dbReference>
<comment type="similarity">
    <text evidence="1 2">Belongs to the BolA/IbaG family.</text>
</comment>
<dbReference type="SUPFAM" id="SSF82657">
    <property type="entry name" value="BolA-like"/>
    <property type="match status" value="1"/>
</dbReference>
<evidence type="ECO:0000256" key="1">
    <source>
        <dbReference type="ARBA" id="ARBA00005578"/>
    </source>
</evidence>
<protein>
    <submittedName>
        <fullName evidence="3">Uncharacterized protein</fullName>
    </submittedName>
</protein>
<comment type="caution">
    <text evidence="3">The sequence shown here is derived from an EMBL/GenBank/DDBJ whole genome shotgun (WGS) entry which is preliminary data.</text>
</comment>
<dbReference type="PANTHER" id="PTHR46229:SF2">
    <property type="entry name" value="BOLA-LIKE PROTEIN 1"/>
    <property type="match status" value="1"/>
</dbReference>
<gene>
    <name evidence="3" type="ORF">BSTOLATCC_MIC1404</name>
</gene>
<accession>A0AAU9I8G1</accession>
<evidence type="ECO:0000313" key="4">
    <source>
        <dbReference type="Proteomes" id="UP001162131"/>
    </source>
</evidence>
<evidence type="ECO:0000256" key="2">
    <source>
        <dbReference type="RuleBase" id="RU003860"/>
    </source>
</evidence>
<dbReference type="AlphaFoldDB" id="A0AAU9I8G1"/>
<dbReference type="InterPro" id="IPR002634">
    <property type="entry name" value="BolA"/>
</dbReference>
<keyword evidence="4" id="KW-1185">Reference proteome</keyword>
<sequence length="117" mass="13539">MRRFFSATKTFIEEQLIKAMNPASLEIINDSWMHQRGSDTHFKVHVVSEDFQGKTQVERERLVNRALKEAWEQGVISISVVAKTPEEAKAEPKLSKSIRCMSHTKDQFNNSFNTEQK</sequence>
<dbReference type="InterPro" id="IPR050961">
    <property type="entry name" value="BolA/IbaG_stress_morph_reg"/>
</dbReference>
<reference evidence="3" key="1">
    <citation type="submission" date="2021-09" db="EMBL/GenBank/DDBJ databases">
        <authorList>
            <consortium name="AG Swart"/>
            <person name="Singh M."/>
            <person name="Singh A."/>
            <person name="Seah K."/>
            <person name="Emmerich C."/>
        </authorList>
    </citation>
    <scope>NUCLEOTIDE SEQUENCE</scope>
    <source>
        <strain evidence="3">ATCC30299</strain>
    </source>
</reference>
<dbReference type="PIRSF" id="PIRSF003113">
    <property type="entry name" value="BolA"/>
    <property type="match status" value="1"/>
</dbReference>
<organism evidence="3 4">
    <name type="scientific">Blepharisma stoltei</name>
    <dbReference type="NCBI Taxonomy" id="1481888"/>
    <lineage>
        <taxon>Eukaryota</taxon>
        <taxon>Sar</taxon>
        <taxon>Alveolata</taxon>
        <taxon>Ciliophora</taxon>
        <taxon>Postciliodesmatophora</taxon>
        <taxon>Heterotrichea</taxon>
        <taxon>Heterotrichida</taxon>
        <taxon>Blepharismidae</taxon>
        <taxon>Blepharisma</taxon>
    </lineage>
</organism>
<proteinExistence type="inferred from homology"/>
<dbReference type="InterPro" id="IPR036065">
    <property type="entry name" value="BolA-like_sf"/>
</dbReference>
<dbReference type="PANTHER" id="PTHR46229">
    <property type="entry name" value="BOLA TRANSCRIPTION REGULATOR"/>
    <property type="match status" value="1"/>
</dbReference>
<evidence type="ECO:0000313" key="3">
    <source>
        <dbReference type="EMBL" id="CAG9310562.1"/>
    </source>
</evidence>